<dbReference type="EMBL" id="JABRWJ010000002">
    <property type="protein sequence ID" value="NRF66926.1"/>
    <property type="molecule type" value="Genomic_DNA"/>
</dbReference>
<dbReference type="Pfam" id="PF05591">
    <property type="entry name" value="T6SS_VipA"/>
    <property type="match status" value="1"/>
</dbReference>
<dbReference type="RefSeq" id="WP_173122020.1">
    <property type="nucleotide sequence ID" value="NZ_JABRWJ010000002.1"/>
</dbReference>
<dbReference type="PANTHER" id="PTHR35565">
    <property type="entry name" value="CYTOPLASMIC PROTEIN-RELATED"/>
    <property type="match status" value="1"/>
</dbReference>
<gene>
    <name evidence="2" type="ORF">HLB44_08020</name>
</gene>
<name>A0ABX2EE95_9BURK</name>
<proteinExistence type="predicted"/>
<sequence>MSHSFNFGRFSAGRPAPRRSGGRFRIALLGDFSGRAHRGELRRGDALAATKPLKLDVDTLDRLLAGFGSVLRLPIDGAGDTVELKPRSLDDLHPDALYDSLPLFNGLVSLRQRLAQPSTFAAAAAEVRQWGDVSAAETSSGVDANVPARGDTLPIDARMNDFARLLGREAPPPAPPGPLDAMLRRIVAPHLVEAAAPDAPALTAAVDRALTQAMRRVLHHPDFQCLEAAWRTLDFAVRRIETDNAVQLVAYDISAEEFAADLSATDRLEDTALYKLLVEQPPLDAHQGALSALIGCYGFEMTPPQAELLGRAAQIAAAAHAPFIAGLGRDCIDAAAGDLHPRIAEAWAALRALPAARFVSLVTPRVLLRAPYGKRSDPITRFAFEEFDPRAGLQTLLWGNPALVAAVLLAQQVNEHGAHHPPLAQYGLDELPYFFHYDEDGQAVALPCTERLLTERHVAALQGIGVVPLLAHKGQPEVRLGGFVSLAGGALAGPWGGDAPLVEAPVAASAPESSAADDAELDALLDELGERRRAGGRAQLDFSVLLKDLRKP</sequence>
<feature type="domain" description="TssC1 N-terminal" evidence="1">
    <location>
        <begin position="203"/>
        <end position="479"/>
    </location>
</feature>
<protein>
    <submittedName>
        <fullName evidence="2">Type VI secretion system contractile sheath large subunit</fullName>
    </submittedName>
</protein>
<dbReference type="PANTHER" id="PTHR35565:SF1">
    <property type="entry name" value="TYPE VI SECRETION SYSTEM CONTRACTILE SHEATH LARGE SUBUNIT"/>
    <property type="match status" value="1"/>
</dbReference>
<dbReference type="Proteomes" id="UP000737171">
    <property type="component" value="Unassembled WGS sequence"/>
</dbReference>
<evidence type="ECO:0000259" key="1">
    <source>
        <dbReference type="Pfam" id="PF05943"/>
    </source>
</evidence>
<organism evidence="2 3">
    <name type="scientific">Pseudaquabacterium terrae</name>
    <dbReference type="NCBI Taxonomy" id="2732868"/>
    <lineage>
        <taxon>Bacteria</taxon>
        <taxon>Pseudomonadati</taxon>
        <taxon>Pseudomonadota</taxon>
        <taxon>Betaproteobacteria</taxon>
        <taxon>Burkholderiales</taxon>
        <taxon>Sphaerotilaceae</taxon>
        <taxon>Pseudaquabacterium</taxon>
    </lineage>
</organism>
<comment type="caution">
    <text evidence="2">The sequence shown here is derived from an EMBL/GenBank/DDBJ whole genome shotgun (WGS) entry which is preliminary data.</text>
</comment>
<keyword evidence="3" id="KW-1185">Reference proteome</keyword>
<dbReference type="InterPro" id="IPR010269">
    <property type="entry name" value="T6SS_TssC-like"/>
</dbReference>
<reference evidence="2 3" key="1">
    <citation type="submission" date="2020-05" db="EMBL/GenBank/DDBJ databases">
        <title>Aquincola sp. isolate from soil.</title>
        <authorList>
            <person name="Han J."/>
            <person name="Kim D.-U."/>
        </authorList>
    </citation>
    <scope>NUCLEOTIDE SEQUENCE [LARGE SCALE GENOMIC DNA]</scope>
    <source>
        <strain evidence="2 3">S2</strain>
    </source>
</reference>
<accession>A0ABX2EE95</accession>
<evidence type="ECO:0000313" key="2">
    <source>
        <dbReference type="EMBL" id="NRF66926.1"/>
    </source>
</evidence>
<dbReference type="InterPro" id="IPR044031">
    <property type="entry name" value="TssC1_N"/>
</dbReference>
<dbReference type="InterPro" id="IPR008312">
    <property type="entry name" value="T6SS_TssB1"/>
</dbReference>
<dbReference type="Pfam" id="PF05943">
    <property type="entry name" value="VipB"/>
    <property type="match status" value="1"/>
</dbReference>
<evidence type="ECO:0000313" key="3">
    <source>
        <dbReference type="Proteomes" id="UP000737171"/>
    </source>
</evidence>